<keyword evidence="2" id="KW-0808">Transferase</keyword>
<gene>
    <name evidence="2" type="ORF">CLV74_11833</name>
</gene>
<comment type="similarity">
    <text evidence="1">Belongs to the ROK (NagC/XylR) family.</text>
</comment>
<dbReference type="PANTHER" id="PTHR18964:SF149">
    <property type="entry name" value="BIFUNCTIONAL UDP-N-ACETYLGLUCOSAMINE 2-EPIMERASE_N-ACETYLMANNOSAMINE KINASE"/>
    <property type="match status" value="1"/>
</dbReference>
<dbReference type="SUPFAM" id="SSF53067">
    <property type="entry name" value="Actin-like ATPase domain"/>
    <property type="match status" value="1"/>
</dbReference>
<dbReference type="Gene3D" id="3.30.420.40">
    <property type="match status" value="2"/>
</dbReference>
<protein>
    <submittedName>
        <fullName evidence="2">Putative NBD/HSP70 family sugar kinase</fullName>
    </submittedName>
</protein>
<dbReference type="EMBL" id="PVTQ01000018">
    <property type="protein sequence ID" value="PRY85062.1"/>
    <property type="molecule type" value="Genomic_DNA"/>
</dbReference>
<evidence type="ECO:0000313" key="3">
    <source>
        <dbReference type="Proteomes" id="UP000238392"/>
    </source>
</evidence>
<dbReference type="InterPro" id="IPR049874">
    <property type="entry name" value="ROK_cs"/>
</dbReference>
<keyword evidence="3" id="KW-1185">Reference proteome</keyword>
<dbReference type="AlphaFoldDB" id="A0A2T0WEE2"/>
<organism evidence="2 3">
    <name type="scientific">Donghicola tyrosinivorans</name>
    <dbReference type="NCBI Taxonomy" id="1652492"/>
    <lineage>
        <taxon>Bacteria</taxon>
        <taxon>Pseudomonadati</taxon>
        <taxon>Pseudomonadota</taxon>
        <taxon>Alphaproteobacteria</taxon>
        <taxon>Rhodobacterales</taxon>
        <taxon>Roseobacteraceae</taxon>
        <taxon>Donghicola</taxon>
    </lineage>
</organism>
<reference evidence="2 3" key="1">
    <citation type="submission" date="2018-03" db="EMBL/GenBank/DDBJ databases">
        <title>Genomic Encyclopedia of Archaeal and Bacterial Type Strains, Phase II (KMG-II): from individual species to whole genera.</title>
        <authorList>
            <person name="Goeker M."/>
        </authorList>
    </citation>
    <scope>NUCLEOTIDE SEQUENCE [LARGE SCALE GENOMIC DNA]</scope>
    <source>
        <strain evidence="2 3">DSM 100212</strain>
    </source>
</reference>
<name>A0A2T0WEE2_9RHOB</name>
<comment type="caution">
    <text evidence="2">The sequence shown here is derived from an EMBL/GenBank/DDBJ whole genome shotgun (WGS) entry which is preliminary data.</text>
</comment>
<dbReference type="PROSITE" id="PS01125">
    <property type="entry name" value="ROK"/>
    <property type="match status" value="1"/>
</dbReference>
<proteinExistence type="inferred from homology"/>
<dbReference type="Proteomes" id="UP000238392">
    <property type="component" value="Unassembled WGS sequence"/>
</dbReference>
<dbReference type="PANTHER" id="PTHR18964">
    <property type="entry name" value="ROK (REPRESSOR, ORF, KINASE) FAMILY"/>
    <property type="match status" value="1"/>
</dbReference>
<evidence type="ECO:0000313" key="2">
    <source>
        <dbReference type="EMBL" id="PRY85062.1"/>
    </source>
</evidence>
<dbReference type="RefSeq" id="WP_106267878.1">
    <property type="nucleotide sequence ID" value="NZ_PVTQ01000018.1"/>
</dbReference>
<dbReference type="Pfam" id="PF00480">
    <property type="entry name" value="ROK"/>
    <property type="match status" value="1"/>
</dbReference>
<dbReference type="OrthoDB" id="9810372at2"/>
<evidence type="ECO:0000256" key="1">
    <source>
        <dbReference type="ARBA" id="ARBA00006479"/>
    </source>
</evidence>
<dbReference type="GO" id="GO:0016301">
    <property type="term" value="F:kinase activity"/>
    <property type="evidence" value="ECO:0007669"/>
    <property type="project" value="UniProtKB-KW"/>
</dbReference>
<sequence length="291" mass="29430">MQTKPETAIGLDVGGTRIRAARIERCGHMRARLAEPVARDRAAFVAQVVRLIEAVRDGSTCAVGIGLPGRIAGVTGGVHSAGYLDIAGLDLAGVVTEQTGLPCRIGNDAAMALVAEAQGMAGLVAMITIGTGVGGALLLDGRPFYGSNFAGQFGHMVVDHEGPLCKCGQRGCIETFCAGPALGALITKGGLPETTKAEDLLDATDAGDEAAAELVKAWASPMTRALQSLIAVVDPACIILGGGLGHDMARALGHLPKAGTWFDRPVVAARMGDDAGTIGAGLAGFLAVGPT</sequence>
<dbReference type="InterPro" id="IPR043129">
    <property type="entry name" value="ATPase_NBD"/>
</dbReference>
<dbReference type="InterPro" id="IPR000600">
    <property type="entry name" value="ROK"/>
</dbReference>
<accession>A0A2T0WEE2</accession>
<keyword evidence="2" id="KW-0418">Kinase</keyword>